<keyword evidence="6" id="KW-0139">CF(1)</keyword>
<evidence type="ECO:0000256" key="6">
    <source>
        <dbReference type="ARBA" id="ARBA00023196"/>
    </source>
</evidence>
<comment type="similarity">
    <text evidence="2">Belongs to the ATPase epsilon chain family.</text>
</comment>
<evidence type="ECO:0000256" key="2">
    <source>
        <dbReference type="ARBA" id="ARBA00005712"/>
    </source>
</evidence>
<keyword evidence="7" id="KW-0066">ATP synthesis</keyword>
<dbReference type="InterPro" id="IPR036771">
    <property type="entry name" value="ATPsynth_dsu/esu_N"/>
</dbReference>
<dbReference type="Pfam" id="PF02823">
    <property type="entry name" value="ATP-synt_DE_N"/>
    <property type="match status" value="1"/>
</dbReference>
<dbReference type="Gene3D" id="2.60.15.10">
    <property type="entry name" value="F0F1 ATP synthase delta/epsilon subunit, N-terminal"/>
    <property type="match status" value="1"/>
</dbReference>
<dbReference type="NCBIfam" id="TIGR01216">
    <property type="entry name" value="ATP_synt_epsi"/>
    <property type="match status" value="1"/>
</dbReference>
<evidence type="ECO:0000256" key="7">
    <source>
        <dbReference type="ARBA" id="ARBA00023310"/>
    </source>
</evidence>
<gene>
    <name evidence="9" type="ORF">S01H1_61482</name>
</gene>
<evidence type="ECO:0000256" key="5">
    <source>
        <dbReference type="ARBA" id="ARBA00023136"/>
    </source>
</evidence>
<comment type="caution">
    <text evidence="9">The sequence shown here is derived from an EMBL/GenBank/DDBJ whole genome shotgun (WGS) entry which is preliminary data.</text>
</comment>
<evidence type="ECO:0000313" key="9">
    <source>
        <dbReference type="EMBL" id="GAG34406.1"/>
    </source>
</evidence>
<dbReference type="HAMAP" id="MF_00530">
    <property type="entry name" value="ATP_synth_epsil_bac"/>
    <property type="match status" value="1"/>
</dbReference>
<protein>
    <recommendedName>
        <fullName evidence="8">ATP synthase F1 complex delta/epsilon subunit N-terminal domain-containing protein</fullName>
    </recommendedName>
</protein>
<dbReference type="InterPro" id="IPR001469">
    <property type="entry name" value="ATP_synth_F1_dsu/esu"/>
</dbReference>
<keyword evidence="3" id="KW-0813">Transport</keyword>
<evidence type="ECO:0000256" key="3">
    <source>
        <dbReference type="ARBA" id="ARBA00022448"/>
    </source>
</evidence>
<reference evidence="9" key="1">
    <citation type="journal article" date="2014" name="Front. Microbiol.">
        <title>High frequency of phylogenetically diverse reductive dehalogenase-homologous genes in deep subseafloor sedimentary metagenomes.</title>
        <authorList>
            <person name="Kawai M."/>
            <person name="Futagami T."/>
            <person name="Toyoda A."/>
            <person name="Takaki Y."/>
            <person name="Nishi S."/>
            <person name="Hori S."/>
            <person name="Arai W."/>
            <person name="Tsubouchi T."/>
            <person name="Morono Y."/>
            <person name="Uchiyama I."/>
            <person name="Ito T."/>
            <person name="Fujiyama A."/>
            <person name="Inagaki F."/>
            <person name="Takami H."/>
        </authorList>
    </citation>
    <scope>NUCLEOTIDE SEQUENCE</scope>
    <source>
        <strain evidence="9">Expedition CK06-06</strain>
    </source>
</reference>
<dbReference type="EMBL" id="BARS01040313">
    <property type="protein sequence ID" value="GAG34406.1"/>
    <property type="molecule type" value="Genomic_DNA"/>
</dbReference>
<evidence type="ECO:0000259" key="8">
    <source>
        <dbReference type="Pfam" id="PF02823"/>
    </source>
</evidence>
<dbReference type="CDD" id="cd12152">
    <property type="entry name" value="F1-ATPase_delta"/>
    <property type="match status" value="1"/>
</dbReference>
<dbReference type="PANTHER" id="PTHR13822">
    <property type="entry name" value="ATP SYNTHASE DELTA/EPSILON CHAIN"/>
    <property type="match status" value="1"/>
</dbReference>
<dbReference type="AlphaFoldDB" id="X0YC48"/>
<dbReference type="InterPro" id="IPR020546">
    <property type="entry name" value="ATP_synth_F1_dsu/esu_N"/>
</dbReference>
<organism evidence="9">
    <name type="scientific">marine sediment metagenome</name>
    <dbReference type="NCBI Taxonomy" id="412755"/>
    <lineage>
        <taxon>unclassified sequences</taxon>
        <taxon>metagenomes</taxon>
        <taxon>ecological metagenomes</taxon>
    </lineage>
</organism>
<keyword evidence="5" id="KW-0472">Membrane</keyword>
<evidence type="ECO:0000256" key="1">
    <source>
        <dbReference type="ARBA" id="ARBA00004170"/>
    </source>
</evidence>
<dbReference type="PANTHER" id="PTHR13822:SF10">
    <property type="entry name" value="ATP SYNTHASE EPSILON CHAIN, CHLOROPLASTIC"/>
    <property type="match status" value="1"/>
</dbReference>
<feature type="domain" description="ATP synthase F1 complex delta/epsilon subunit N-terminal" evidence="8">
    <location>
        <begin position="7"/>
        <end position="85"/>
    </location>
</feature>
<proteinExistence type="inferred from homology"/>
<dbReference type="GO" id="GO:0046933">
    <property type="term" value="F:proton-transporting ATP synthase activity, rotational mechanism"/>
    <property type="evidence" value="ECO:0007669"/>
    <property type="project" value="InterPro"/>
</dbReference>
<keyword evidence="4" id="KW-0406">Ion transport</keyword>
<comment type="subcellular location">
    <subcellularLocation>
        <location evidence="1">Membrane</location>
        <topology evidence="1">Peripheral membrane protein</topology>
    </subcellularLocation>
</comment>
<dbReference type="SUPFAM" id="SSF51344">
    <property type="entry name" value="Epsilon subunit of F1F0-ATP synthase N-terminal domain"/>
    <property type="match status" value="1"/>
</dbReference>
<dbReference type="GO" id="GO:0045259">
    <property type="term" value="C:proton-transporting ATP synthase complex"/>
    <property type="evidence" value="ECO:0007669"/>
    <property type="project" value="UniProtKB-KW"/>
</dbReference>
<name>X0YC48_9ZZZZ</name>
<sequence length="136" mass="14715">MSTSSDLHVMIVTPEDTVLDTRADFVALPLFDGELGVAPRHSPLVGRLRSGELRIRHGHQTAFYYVEGGFVQVADNEVAVMTGRAQAADSVDTEAAGQQLEASLKSKAAGDDQISIRSRQIDQARAQLRVARRAAE</sequence>
<evidence type="ECO:0000256" key="4">
    <source>
        <dbReference type="ARBA" id="ARBA00023065"/>
    </source>
</evidence>
<accession>X0YC48</accession>